<reference evidence="9 10" key="1">
    <citation type="submission" date="2020-04" db="EMBL/GenBank/DDBJ databases">
        <title>MicrobeNet Type strains.</title>
        <authorList>
            <person name="Nicholson A.C."/>
        </authorList>
    </citation>
    <scope>NUCLEOTIDE SEQUENCE [LARGE SCALE GENOMIC DNA]</scope>
    <source>
        <strain evidence="9 10">ATCC 23612</strain>
    </source>
</reference>
<evidence type="ECO:0000313" key="9">
    <source>
        <dbReference type="EMBL" id="NKY99687.1"/>
    </source>
</evidence>
<keyword evidence="10" id="KW-1185">Reference proteome</keyword>
<dbReference type="PANTHER" id="PTHR36115:SF4">
    <property type="entry name" value="MEMBRANE PROTEIN"/>
    <property type="match status" value="1"/>
</dbReference>
<dbReference type="Proteomes" id="UP000553209">
    <property type="component" value="Unassembled WGS sequence"/>
</dbReference>
<name>A0A7X6MED8_9ACTN</name>
<keyword evidence="2" id="KW-1003">Cell membrane</keyword>
<gene>
    <name evidence="9" type="ORF">HGB44_18750</name>
</gene>
<feature type="domain" description="RDD" evidence="8">
    <location>
        <begin position="127"/>
        <end position="270"/>
    </location>
</feature>
<dbReference type="PANTHER" id="PTHR36115">
    <property type="entry name" value="PROLINE-RICH ANTIGEN HOMOLOG-RELATED"/>
    <property type="match status" value="1"/>
</dbReference>
<sequence length="278" mass="30513">MQPPYQPSGAPAENEPPRQYTGNDGRFVPPAPYAPVGWQDQAARPGGQPGTHPGMRPEDQHGGQPGTRPGFQPPAVPAYPAPSQGLPHQYPHVHGQQGYYPHPQNWLPPVITDPGQWSPHAPEVGRAEMSVRFVARLLDTIAFGFLWFAMMLLGTFVSTAIGGGDMDGGPGETAFMVVYVFNFFLLPIVLEWLQVRLWGRSLGKMLLGLWVVRSDGSGRVRAGRALVRALLYAPGHTNLVNWALPWSITNVLWPLRDTRLRQCLHDKAAGTVVVQVSR</sequence>
<feature type="transmembrane region" description="Helical" evidence="7">
    <location>
        <begin position="173"/>
        <end position="195"/>
    </location>
</feature>
<evidence type="ECO:0000259" key="8">
    <source>
        <dbReference type="Pfam" id="PF06271"/>
    </source>
</evidence>
<comment type="subcellular location">
    <subcellularLocation>
        <location evidence="1">Cell membrane</location>
        <topology evidence="1">Multi-pass membrane protein</topology>
    </subcellularLocation>
</comment>
<evidence type="ECO:0000256" key="6">
    <source>
        <dbReference type="SAM" id="MobiDB-lite"/>
    </source>
</evidence>
<dbReference type="InterPro" id="IPR010432">
    <property type="entry name" value="RDD"/>
</dbReference>
<feature type="compositionally biased region" description="Pro residues" evidence="6">
    <location>
        <begin position="71"/>
        <end position="80"/>
    </location>
</feature>
<accession>A0A7X6MED8</accession>
<keyword evidence="4 7" id="KW-1133">Transmembrane helix</keyword>
<evidence type="ECO:0000256" key="2">
    <source>
        <dbReference type="ARBA" id="ARBA00022475"/>
    </source>
</evidence>
<organism evidence="9 10">
    <name type="scientific">Nocardiopsis alborubida</name>
    <dbReference type="NCBI Taxonomy" id="146802"/>
    <lineage>
        <taxon>Bacteria</taxon>
        <taxon>Bacillati</taxon>
        <taxon>Actinomycetota</taxon>
        <taxon>Actinomycetes</taxon>
        <taxon>Streptosporangiales</taxon>
        <taxon>Nocardiopsidaceae</taxon>
        <taxon>Nocardiopsis</taxon>
    </lineage>
</organism>
<dbReference type="RefSeq" id="WP_061081809.1">
    <property type="nucleotide sequence ID" value="NZ_JAAXPG010000017.1"/>
</dbReference>
<evidence type="ECO:0000256" key="1">
    <source>
        <dbReference type="ARBA" id="ARBA00004651"/>
    </source>
</evidence>
<evidence type="ECO:0000256" key="3">
    <source>
        <dbReference type="ARBA" id="ARBA00022692"/>
    </source>
</evidence>
<dbReference type="Pfam" id="PF06271">
    <property type="entry name" value="RDD"/>
    <property type="match status" value="1"/>
</dbReference>
<dbReference type="AlphaFoldDB" id="A0A7X6MED8"/>
<proteinExistence type="predicted"/>
<evidence type="ECO:0000313" key="10">
    <source>
        <dbReference type="Proteomes" id="UP000553209"/>
    </source>
</evidence>
<evidence type="ECO:0000256" key="5">
    <source>
        <dbReference type="ARBA" id="ARBA00023136"/>
    </source>
</evidence>
<dbReference type="GO" id="GO:0005886">
    <property type="term" value="C:plasma membrane"/>
    <property type="evidence" value="ECO:0007669"/>
    <property type="project" value="UniProtKB-SubCell"/>
</dbReference>
<dbReference type="EMBL" id="JAAXPG010000017">
    <property type="protein sequence ID" value="NKY99687.1"/>
    <property type="molecule type" value="Genomic_DNA"/>
</dbReference>
<evidence type="ECO:0000256" key="7">
    <source>
        <dbReference type="SAM" id="Phobius"/>
    </source>
</evidence>
<comment type="caution">
    <text evidence="9">The sequence shown here is derived from an EMBL/GenBank/DDBJ whole genome shotgun (WGS) entry which is preliminary data.</text>
</comment>
<keyword evidence="5 7" id="KW-0472">Membrane</keyword>
<feature type="transmembrane region" description="Helical" evidence="7">
    <location>
        <begin position="137"/>
        <end position="161"/>
    </location>
</feature>
<evidence type="ECO:0000256" key="4">
    <source>
        <dbReference type="ARBA" id="ARBA00022989"/>
    </source>
</evidence>
<dbReference type="InterPro" id="IPR051791">
    <property type="entry name" value="Pra-immunoreactive"/>
</dbReference>
<protein>
    <submittedName>
        <fullName evidence="9">RDD family protein</fullName>
    </submittedName>
</protein>
<keyword evidence="3 7" id="KW-0812">Transmembrane</keyword>
<feature type="region of interest" description="Disordered" evidence="6">
    <location>
        <begin position="1"/>
        <end position="94"/>
    </location>
</feature>